<dbReference type="InterPro" id="IPR036390">
    <property type="entry name" value="WH_DNA-bd_sf"/>
</dbReference>
<dbReference type="InterPro" id="IPR036388">
    <property type="entry name" value="WH-like_DNA-bd_sf"/>
</dbReference>
<dbReference type="EMBL" id="BSSD01000001">
    <property type="protein sequence ID" value="GLW90247.1"/>
    <property type="molecule type" value="Genomic_DNA"/>
</dbReference>
<accession>A0A9W6QKI1</accession>
<dbReference type="Proteomes" id="UP001165042">
    <property type="component" value="Unassembled WGS sequence"/>
</dbReference>
<keyword evidence="2" id="KW-1185">Reference proteome</keyword>
<evidence type="ECO:0000313" key="2">
    <source>
        <dbReference type="Proteomes" id="UP001165042"/>
    </source>
</evidence>
<name>A0A9W6QKI1_9PSEU</name>
<evidence type="ECO:0000313" key="1">
    <source>
        <dbReference type="EMBL" id="GLW90247.1"/>
    </source>
</evidence>
<gene>
    <name evidence="1" type="ORF">Aglo03_10630</name>
</gene>
<dbReference type="SUPFAM" id="SSF46785">
    <property type="entry name" value="Winged helix' DNA-binding domain"/>
    <property type="match status" value="1"/>
</dbReference>
<protein>
    <submittedName>
        <fullName evidence="1">Uncharacterized protein</fullName>
    </submittedName>
</protein>
<reference evidence="1" key="1">
    <citation type="submission" date="2023-02" db="EMBL/GenBank/DDBJ databases">
        <title>Actinokineospora globicatena NBRC 15670.</title>
        <authorList>
            <person name="Ichikawa N."/>
            <person name="Sato H."/>
            <person name="Tonouchi N."/>
        </authorList>
    </citation>
    <scope>NUCLEOTIDE SEQUENCE</scope>
    <source>
        <strain evidence="1">NBRC 15670</strain>
    </source>
</reference>
<comment type="caution">
    <text evidence="1">The sequence shown here is derived from an EMBL/GenBank/DDBJ whole genome shotgun (WGS) entry which is preliminary data.</text>
</comment>
<proteinExistence type="predicted"/>
<organism evidence="1 2">
    <name type="scientific">Actinokineospora globicatena</name>
    <dbReference type="NCBI Taxonomy" id="103729"/>
    <lineage>
        <taxon>Bacteria</taxon>
        <taxon>Bacillati</taxon>
        <taxon>Actinomycetota</taxon>
        <taxon>Actinomycetes</taxon>
        <taxon>Pseudonocardiales</taxon>
        <taxon>Pseudonocardiaceae</taxon>
        <taxon>Actinokineospora</taxon>
    </lineage>
</organism>
<dbReference type="Gene3D" id="1.10.10.10">
    <property type="entry name" value="Winged helix-like DNA-binding domain superfamily/Winged helix DNA-binding domain"/>
    <property type="match status" value="1"/>
</dbReference>
<dbReference type="AlphaFoldDB" id="A0A9W6QKI1"/>
<dbReference type="RefSeq" id="WP_285608086.1">
    <property type="nucleotide sequence ID" value="NZ_BSSD01000001.1"/>
</dbReference>
<sequence>MTYPFNGLVIGQAGRATRALLDRLLDDTTTTFPEWVALVLLADGPIPEDDLVDRLTTRLRVDRTEAEAAVANLASTGLTSAGVALTAEGRARFQHISDGLDRITETLYGDLPAEDKETAGRVLAVVTARAEAELAA</sequence>